<dbReference type="Pfam" id="PF03466">
    <property type="entry name" value="LysR_substrate"/>
    <property type="match status" value="1"/>
</dbReference>
<dbReference type="InterPro" id="IPR036388">
    <property type="entry name" value="WH-like_DNA-bd_sf"/>
</dbReference>
<evidence type="ECO:0000256" key="2">
    <source>
        <dbReference type="ARBA" id="ARBA00023015"/>
    </source>
</evidence>
<dbReference type="EMBL" id="CP106882">
    <property type="protein sequence ID" value="UYG53932.1"/>
    <property type="molecule type" value="Genomic_DNA"/>
</dbReference>
<evidence type="ECO:0000313" key="7">
    <source>
        <dbReference type="Proteomes" id="UP001162800"/>
    </source>
</evidence>
<dbReference type="SUPFAM" id="SSF46785">
    <property type="entry name" value="Winged helix' DNA-binding domain"/>
    <property type="match status" value="1"/>
</dbReference>
<dbReference type="PROSITE" id="PS50931">
    <property type="entry name" value="HTH_LYSR"/>
    <property type="match status" value="1"/>
</dbReference>
<keyword evidence="3" id="KW-0238">DNA-binding</keyword>
<evidence type="ECO:0000259" key="5">
    <source>
        <dbReference type="PROSITE" id="PS50931"/>
    </source>
</evidence>
<dbReference type="InterPro" id="IPR036390">
    <property type="entry name" value="WH_DNA-bd_sf"/>
</dbReference>
<comment type="similarity">
    <text evidence="1">Belongs to the LysR transcriptional regulatory family.</text>
</comment>
<reference evidence="6" key="1">
    <citation type="submission" date="2022-09" db="EMBL/GenBank/DDBJ databases">
        <title>The complete genome of Acidovorax sp. 5MLIR.</title>
        <authorList>
            <person name="Liu L."/>
            <person name="Yue J."/>
            <person name="Yang F."/>
            <person name="Yuan J."/>
            <person name="Li L."/>
        </authorList>
    </citation>
    <scope>NUCLEOTIDE SEQUENCE</scope>
    <source>
        <strain evidence="6">5MLIR</strain>
        <plasmid evidence="6">unnamed1</plasmid>
    </source>
</reference>
<dbReference type="Gene3D" id="3.40.190.290">
    <property type="match status" value="1"/>
</dbReference>
<dbReference type="Pfam" id="PF00126">
    <property type="entry name" value="HTH_1"/>
    <property type="match status" value="1"/>
</dbReference>
<dbReference type="InterPro" id="IPR037424">
    <property type="entry name" value="NocR_PBP2"/>
</dbReference>
<organism evidence="6 7">
    <name type="scientific">Comamonas endophytica</name>
    <dbReference type="NCBI Taxonomy" id="2949090"/>
    <lineage>
        <taxon>Bacteria</taxon>
        <taxon>Pseudomonadati</taxon>
        <taxon>Pseudomonadota</taxon>
        <taxon>Betaproteobacteria</taxon>
        <taxon>Burkholderiales</taxon>
        <taxon>Comamonadaceae</taxon>
        <taxon>Comamonas</taxon>
    </lineage>
</organism>
<dbReference type="PANTHER" id="PTHR30427">
    <property type="entry name" value="TRANSCRIPTIONAL ACTIVATOR PROTEIN LYSR"/>
    <property type="match status" value="1"/>
</dbReference>
<dbReference type="InterPro" id="IPR000847">
    <property type="entry name" value="LysR_HTH_N"/>
</dbReference>
<dbReference type="PRINTS" id="PR00039">
    <property type="entry name" value="HTHLYSR"/>
</dbReference>
<dbReference type="Gene3D" id="1.10.10.10">
    <property type="entry name" value="Winged helix-like DNA-binding domain superfamily/Winged helix DNA-binding domain"/>
    <property type="match status" value="1"/>
</dbReference>
<dbReference type="SUPFAM" id="SSF53850">
    <property type="entry name" value="Periplasmic binding protein-like II"/>
    <property type="match status" value="1"/>
</dbReference>
<dbReference type="InterPro" id="IPR005119">
    <property type="entry name" value="LysR_subst-bd"/>
</dbReference>
<gene>
    <name evidence="6" type="ORF">M9799_19375</name>
</gene>
<proteinExistence type="inferred from homology"/>
<dbReference type="CDD" id="cd08415">
    <property type="entry name" value="PBP2_LysR_opines_like"/>
    <property type="match status" value="1"/>
</dbReference>
<geneLocation type="plasmid" evidence="6 7">
    <name>unnamed1</name>
</geneLocation>
<dbReference type="PANTHER" id="PTHR30427:SF1">
    <property type="entry name" value="TRANSCRIPTIONAL ACTIVATOR PROTEIN LYSR"/>
    <property type="match status" value="1"/>
</dbReference>
<feature type="domain" description="HTH lysR-type" evidence="5">
    <location>
        <begin position="1"/>
        <end position="58"/>
    </location>
</feature>
<keyword evidence="7" id="KW-1185">Reference proteome</keyword>
<protein>
    <submittedName>
        <fullName evidence="6">LysR substrate-binding domain-containing protein</fullName>
    </submittedName>
</protein>
<keyword evidence="2" id="KW-0805">Transcription regulation</keyword>
<sequence>MNFRQIEAFRAVMVTGSASRAADLLQITQPAISRSILELEKATGFALFDRIRGRLVPTAEGQLFFRDVENSFQGLDRLRLSAARIRDFGSGDIRMASLAAMGSTLVPHALRLFRAQHPDIAVTLQVGASSTVRELVMGSRFDVGLAADEIDVSGLEHQLFATPKGVCAMPAGHRLSERTVITPEDLADEPFIALAPEDTVRRKLQKVFEAGNVRPRIVAETPNSSTVCALAMEGLGIGLVNPYAADGYAARGVVFRPFSAAVHFRTLLIFRPDLPKSRIVRDLTSCLLEARNARAERLVS</sequence>
<dbReference type="Proteomes" id="UP001162800">
    <property type="component" value="Plasmid unnamed1"/>
</dbReference>
<accession>A0ABY6GHT9</accession>
<evidence type="ECO:0000256" key="1">
    <source>
        <dbReference type="ARBA" id="ARBA00009437"/>
    </source>
</evidence>
<name>A0ABY6GHT9_9BURK</name>
<keyword evidence="6" id="KW-0614">Plasmid</keyword>
<evidence type="ECO:0000256" key="4">
    <source>
        <dbReference type="ARBA" id="ARBA00023163"/>
    </source>
</evidence>
<keyword evidence="4" id="KW-0804">Transcription</keyword>
<evidence type="ECO:0000313" key="6">
    <source>
        <dbReference type="EMBL" id="UYG53932.1"/>
    </source>
</evidence>
<evidence type="ECO:0000256" key="3">
    <source>
        <dbReference type="ARBA" id="ARBA00023125"/>
    </source>
</evidence>